<dbReference type="InterPro" id="IPR039420">
    <property type="entry name" value="WalR-like"/>
</dbReference>
<dbReference type="Gene3D" id="3.40.50.2300">
    <property type="match status" value="1"/>
</dbReference>
<keyword evidence="5" id="KW-1185">Reference proteome</keyword>
<dbReference type="InterPro" id="IPR011006">
    <property type="entry name" value="CheY-like_superfamily"/>
</dbReference>
<gene>
    <name evidence="4" type="ORF">DFQ12_1327</name>
</gene>
<name>A0A420BID7_SPHD1</name>
<evidence type="ECO:0000259" key="3">
    <source>
        <dbReference type="PROSITE" id="PS50110"/>
    </source>
</evidence>
<reference evidence="4 5" key="1">
    <citation type="submission" date="2018-09" db="EMBL/GenBank/DDBJ databases">
        <title>Genomic Encyclopedia of Type Strains, Phase III (KMG-III): the genomes of soil and plant-associated and newly described type strains.</title>
        <authorList>
            <person name="Whitman W."/>
        </authorList>
    </citation>
    <scope>NUCLEOTIDE SEQUENCE [LARGE SCALE GENOMIC DNA]</scope>
    <source>
        <strain evidence="4 5">CECT 7938</strain>
    </source>
</reference>
<dbReference type="SUPFAM" id="SSF52172">
    <property type="entry name" value="CheY-like"/>
    <property type="match status" value="1"/>
</dbReference>
<protein>
    <submittedName>
        <fullName evidence="4">DNA-binding LytR/AlgR family response regulator</fullName>
    </submittedName>
</protein>
<evidence type="ECO:0000256" key="1">
    <source>
        <dbReference type="ARBA" id="ARBA00023125"/>
    </source>
</evidence>
<dbReference type="SMART" id="SM00448">
    <property type="entry name" value="REC"/>
    <property type="match status" value="1"/>
</dbReference>
<evidence type="ECO:0000256" key="2">
    <source>
        <dbReference type="PROSITE-ProRule" id="PRU00169"/>
    </source>
</evidence>
<dbReference type="Proteomes" id="UP000286246">
    <property type="component" value="Unassembled WGS sequence"/>
</dbReference>
<keyword evidence="2" id="KW-0597">Phosphoprotein</keyword>
<dbReference type="GO" id="GO:0000976">
    <property type="term" value="F:transcription cis-regulatory region binding"/>
    <property type="evidence" value="ECO:0007669"/>
    <property type="project" value="TreeGrafter"/>
</dbReference>
<feature type="domain" description="Response regulatory" evidence="3">
    <location>
        <begin position="19"/>
        <end position="129"/>
    </location>
</feature>
<organism evidence="4 5">
    <name type="scientific">Sphingobacterium detergens</name>
    <dbReference type="NCBI Taxonomy" id="1145106"/>
    <lineage>
        <taxon>Bacteria</taxon>
        <taxon>Pseudomonadati</taxon>
        <taxon>Bacteroidota</taxon>
        <taxon>Sphingobacteriia</taxon>
        <taxon>Sphingobacteriales</taxon>
        <taxon>Sphingobacteriaceae</taxon>
        <taxon>Sphingobacterium</taxon>
    </lineage>
</organism>
<accession>A0A420BID7</accession>
<dbReference type="InterPro" id="IPR007492">
    <property type="entry name" value="LytTR_DNA-bd_dom"/>
</dbReference>
<proteinExistence type="predicted"/>
<dbReference type="GO" id="GO:0005829">
    <property type="term" value="C:cytosol"/>
    <property type="evidence" value="ECO:0007669"/>
    <property type="project" value="TreeGrafter"/>
</dbReference>
<dbReference type="GO" id="GO:0006355">
    <property type="term" value="P:regulation of DNA-templated transcription"/>
    <property type="evidence" value="ECO:0007669"/>
    <property type="project" value="TreeGrafter"/>
</dbReference>
<dbReference type="PANTHER" id="PTHR48111:SF69">
    <property type="entry name" value="RESPONSE REGULATOR RECEIVER"/>
    <property type="match status" value="1"/>
</dbReference>
<feature type="modified residue" description="4-aspartylphosphate" evidence="2">
    <location>
        <position position="70"/>
    </location>
</feature>
<dbReference type="EMBL" id="RAPY01000001">
    <property type="protein sequence ID" value="RKE56463.1"/>
    <property type="molecule type" value="Genomic_DNA"/>
</dbReference>
<keyword evidence="1 4" id="KW-0238">DNA-binding</keyword>
<sequence>MSITLTFRSDCMRIEKTLKCILLDDELPSLRFLKMLCEQIPGLEVVKAFNDPAVLLKEYKSLNFDFCILDIEMPQFNGFDVAKELEDYPIVFSTAYKQYASDAFDINAVDYMRKPISLSRLQQAVLKVEQVINSRSAESSPFAQFNTNKGRAILYFSQINYVQIAEVDSRDKTVFLGDGSTILLKNISFDKLLALLPEQDFIRINKKEIIALKIVKFFSADVITSSLVDEQDAAILFSLGESYKKSFLEKFA</sequence>
<dbReference type="Pfam" id="PF00072">
    <property type="entry name" value="Response_reg"/>
    <property type="match status" value="1"/>
</dbReference>
<comment type="caution">
    <text evidence="4">The sequence shown here is derived from an EMBL/GenBank/DDBJ whole genome shotgun (WGS) entry which is preliminary data.</text>
</comment>
<dbReference type="GO" id="GO:0032993">
    <property type="term" value="C:protein-DNA complex"/>
    <property type="evidence" value="ECO:0007669"/>
    <property type="project" value="TreeGrafter"/>
</dbReference>
<dbReference type="InterPro" id="IPR001789">
    <property type="entry name" value="Sig_transdc_resp-reg_receiver"/>
</dbReference>
<dbReference type="AlphaFoldDB" id="A0A420BID7"/>
<evidence type="ECO:0000313" key="5">
    <source>
        <dbReference type="Proteomes" id="UP000286246"/>
    </source>
</evidence>
<dbReference type="PANTHER" id="PTHR48111">
    <property type="entry name" value="REGULATOR OF RPOS"/>
    <property type="match status" value="1"/>
</dbReference>
<dbReference type="PROSITE" id="PS50110">
    <property type="entry name" value="RESPONSE_REGULATORY"/>
    <property type="match status" value="1"/>
</dbReference>
<dbReference type="Gene3D" id="2.40.50.1020">
    <property type="entry name" value="LytTr DNA-binding domain"/>
    <property type="match status" value="1"/>
</dbReference>
<dbReference type="GO" id="GO:0000156">
    <property type="term" value="F:phosphorelay response regulator activity"/>
    <property type="evidence" value="ECO:0007669"/>
    <property type="project" value="TreeGrafter"/>
</dbReference>
<dbReference type="SMART" id="SM00850">
    <property type="entry name" value="LytTR"/>
    <property type="match status" value="1"/>
</dbReference>
<evidence type="ECO:0000313" key="4">
    <source>
        <dbReference type="EMBL" id="RKE56463.1"/>
    </source>
</evidence>